<keyword evidence="11" id="KW-1185">Reference proteome</keyword>
<dbReference type="PROSITE" id="PS00174">
    <property type="entry name" value="P_GLUCOSE_ISOMERASE_2"/>
    <property type="match status" value="1"/>
</dbReference>
<evidence type="ECO:0000256" key="9">
    <source>
        <dbReference type="RuleBase" id="RU000612"/>
    </source>
</evidence>
<dbReference type="InterPro" id="IPR035476">
    <property type="entry name" value="SIS_PGI_1"/>
</dbReference>
<accession>A0A423SN06</accession>
<comment type="catalytic activity">
    <reaction evidence="8 9">
        <text>alpha-D-glucose 6-phosphate = beta-D-fructose 6-phosphate</text>
        <dbReference type="Rhea" id="RHEA:11816"/>
        <dbReference type="ChEBI" id="CHEBI:57634"/>
        <dbReference type="ChEBI" id="CHEBI:58225"/>
        <dbReference type="EC" id="5.3.1.9"/>
    </reaction>
</comment>
<dbReference type="HAMAP" id="MF_00473">
    <property type="entry name" value="G6P_isomerase"/>
    <property type="match status" value="1"/>
</dbReference>
<dbReference type="GO" id="GO:0051156">
    <property type="term" value="P:glucose 6-phosphate metabolic process"/>
    <property type="evidence" value="ECO:0007669"/>
    <property type="project" value="TreeGrafter"/>
</dbReference>
<sequence length="579" mass="64462">MGNSSSLCQPGRKATVGGRQSAAMEGKAFLTEEAAYKNLQDYYNKNGSKLVLNQLFKEDPNRFKKYSVTVPTPEDGEILFDYSKNRINDEVLKLLLDLARARNVEKSRDAMFSGEKINFTENRAVLHIALRNRSNAPVMVDGSDVMPAVNAVLAHMKDFCGRVISGEWKGYTGKSITDVVNIGIGGSDLGPLMVTEALKPYAIGPNVHFVSNIDGTHMAKTLKLLNAETTLFIIASKTFTTQETITNATSAKKWFLDVAKDPSAVAKHFIALSTNGPKVKDFGIDEANMFEFWDWVGGRYSLWSAIGMSIAVHIGFDNFEKLLAGAHFMDNHYKTAPLEKNIPVLLALLGVWYHNFYGAETHALLPYDQYLHRFAAYFQQGDMESNGKYVTRSGRQVEYNTGPIVWGEPGTNGQHAFYQLIHQGTRLIPADFIAPAKSHNPIADNLHHKLLLANFLAQTEALMKGKTTEEARAELEKANMPADKLERILPHKVFKGNKPTNSIMVEKLTPFTLGALIVMYEMKIFTQGVIWDINSFDQWGVELGKQLAKAIEPELQDKNPVSSHDSSTNGLINFIKKHL</sequence>
<dbReference type="CDD" id="cd05016">
    <property type="entry name" value="SIS_PGI_2"/>
    <property type="match status" value="1"/>
</dbReference>
<comment type="caution">
    <text evidence="10">The sequence shown here is derived from an EMBL/GenBank/DDBJ whole genome shotgun (WGS) entry which is preliminary data.</text>
</comment>
<dbReference type="EC" id="5.3.1.9" evidence="3 9"/>
<name>A0A423SN06_PENVA</name>
<dbReference type="GO" id="GO:0048029">
    <property type="term" value="F:monosaccharide binding"/>
    <property type="evidence" value="ECO:0007669"/>
    <property type="project" value="TreeGrafter"/>
</dbReference>
<dbReference type="GO" id="GO:0006096">
    <property type="term" value="P:glycolytic process"/>
    <property type="evidence" value="ECO:0007669"/>
    <property type="project" value="UniProtKB-UniPathway"/>
</dbReference>
<evidence type="ECO:0000256" key="1">
    <source>
        <dbReference type="ARBA" id="ARBA00004926"/>
    </source>
</evidence>
<reference evidence="10 11" key="1">
    <citation type="submission" date="2018-04" db="EMBL/GenBank/DDBJ databases">
        <authorList>
            <person name="Zhang X."/>
            <person name="Yuan J."/>
            <person name="Li F."/>
            <person name="Xiang J."/>
        </authorList>
    </citation>
    <scope>NUCLEOTIDE SEQUENCE [LARGE SCALE GENOMIC DNA]</scope>
    <source>
        <tissue evidence="10">Muscle</tissue>
    </source>
</reference>
<dbReference type="InterPro" id="IPR018189">
    <property type="entry name" value="Phosphoglucose_isomerase_CS"/>
</dbReference>
<dbReference type="InterPro" id="IPR035482">
    <property type="entry name" value="SIS_PGI_2"/>
</dbReference>
<dbReference type="GO" id="GO:0006094">
    <property type="term" value="P:gluconeogenesis"/>
    <property type="evidence" value="ECO:0007669"/>
    <property type="project" value="UniProtKB-KW"/>
</dbReference>
<dbReference type="PROSITE" id="PS00765">
    <property type="entry name" value="P_GLUCOSE_ISOMERASE_1"/>
    <property type="match status" value="1"/>
</dbReference>
<protein>
    <recommendedName>
        <fullName evidence="4 9">Glucose-6-phosphate isomerase</fullName>
        <ecNumber evidence="3 9">5.3.1.9</ecNumber>
    </recommendedName>
</protein>
<dbReference type="PROSITE" id="PS51463">
    <property type="entry name" value="P_GLUCOSE_ISOMERASE_3"/>
    <property type="match status" value="1"/>
</dbReference>
<dbReference type="Gene3D" id="1.10.1390.10">
    <property type="match status" value="1"/>
</dbReference>
<dbReference type="PANTHER" id="PTHR11469">
    <property type="entry name" value="GLUCOSE-6-PHOSPHATE ISOMERASE"/>
    <property type="match status" value="1"/>
</dbReference>
<evidence type="ECO:0000256" key="5">
    <source>
        <dbReference type="ARBA" id="ARBA00022432"/>
    </source>
</evidence>
<dbReference type="Proteomes" id="UP000283509">
    <property type="component" value="Unassembled WGS sequence"/>
</dbReference>
<organism evidence="10 11">
    <name type="scientific">Penaeus vannamei</name>
    <name type="common">Whiteleg shrimp</name>
    <name type="synonym">Litopenaeus vannamei</name>
    <dbReference type="NCBI Taxonomy" id="6689"/>
    <lineage>
        <taxon>Eukaryota</taxon>
        <taxon>Metazoa</taxon>
        <taxon>Ecdysozoa</taxon>
        <taxon>Arthropoda</taxon>
        <taxon>Crustacea</taxon>
        <taxon>Multicrustacea</taxon>
        <taxon>Malacostraca</taxon>
        <taxon>Eumalacostraca</taxon>
        <taxon>Eucarida</taxon>
        <taxon>Decapoda</taxon>
        <taxon>Dendrobranchiata</taxon>
        <taxon>Penaeoidea</taxon>
        <taxon>Penaeidae</taxon>
        <taxon>Penaeus</taxon>
    </lineage>
</organism>
<evidence type="ECO:0000256" key="4">
    <source>
        <dbReference type="ARBA" id="ARBA00018388"/>
    </source>
</evidence>
<dbReference type="Pfam" id="PF00342">
    <property type="entry name" value="PGI"/>
    <property type="match status" value="1"/>
</dbReference>
<dbReference type="PANTHER" id="PTHR11469:SF1">
    <property type="entry name" value="GLUCOSE-6-PHOSPHATE ISOMERASE"/>
    <property type="match status" value="1"/>
</dbReference>
<comment type="pathway">
    <text evidence="1 9">Carbohydrate degradation; glycolysis; D-glyceraldehyde 3-phosphate and glycerone phosphate from D-glucose: step 2/4.</text>
</comment>
<dbReference type="GO" id="GO:0097367">
    <property type="term" value="F:carbohydrate derivative binding"/>
    <property type="evidence" value="ECO:0007669"/>
    <property type="project" value="InterPro"/>
</dbReference>
<dbReference type="OrthoDB" id="5831190at2759"/>
<dbReference type="UniPathway" id="UPA00109">
    <property type="reaction ID" value="UER00181"/>
</dbReference>
<dbReference type="FunFam" id="3.40.50.10490:FF:000004">
    <property type="entry name" value="Glucose-6-phosphate isomerase"/>
    <property type="match status" value="1"/>
</dbReference>
<dbReference type="InterPro" id="IPR001672">
    <property type="entry name" value="G6P_Isomerase"/>
</dbReference>
<evidence type="ECO:0000256" key="3">
    <source>
        <dbReference type="ARBA" id="ARBA00011952"/>
    </source>
</evidence>
<reference evidence="10 11" key="2">
    <citation type="submission" date="2019-01" db="EMBL/GenBank/DDBJ databases">
        <title>The decoding of complex shrimp genome reveals the adaptation for benthos swimmer, frequently molting mechanism and breeding impact on genome.</title>
        <authorList>
            <person name="Sun Y."/>
            <person name="Gao Y."/>
            <person name="Yu Y."/>
        </authorList>
    </citation>
    <scope>NUCLEOTIDE SEQUENCE [LARGE SCALE GENOMIC DNA]</scope>
    <source>
        <tissue evidence="10">Muscle</tissue>
    </source>
</reference>
<dbReference type="InterPro" id="IPR023096">
    <property type="entry name" value="G6P_Isomerase_C"/>
</dbReference>
<gene>
    <name evidence="10" type="ORF">C7M84_016420</name>
</gene>
<dbReference type="STRING" id="6689.A0A423SN06"/>
<dbReference type="FunFam" id="1.10.1390.10:FF:000001">
    <property type="entry name" value="Glucose-6-phosphate isomerase"/>
    <property type="match status" value="1"/>
</dbReference>
<dbReference type="CDD" id="cd05015">
    <property type="entry name" value="SIS_PGI_1"/>
    <property type="match status" value="1"/>
</dbReference>
<proteinExistence type="inferred from homology"/>
<dbReference type="GO" id="GO:0004347">
    <property type="term" value="F:glucose-6-phosphate isomerase activity"/>
    <property type="evidence" value="ECO:0007669"/>
    <property type="project" value="UniProtKB-EC"/>
</dbReference>
<evidence type="ECO:0000313" key="10">
    <source>
        <dbReference type="EMBL" id="ROT65617.1"/>
    </source>
</evidence>
<keyword evidence="7 9" id="KW-0413">Isomerase</keyword>
<dbReference type="SUPFAM" id="SSF53697">
    <property type="entry name" value="SIS domain"/>
    <property type="match status" value="1"/>
</dbReference>
<dbReference type="AlphaFoldDB" id="A0A423SN06"/>
<dbReference type="GO" id="GO:0005829">
    <property type="term" value="C:cytosol"/>
    <property type="evidence" value="ECO:0007669"/>
    <property type="project" value="TreeGrafter"/>
</dbReference>
<evidence type="ECO:0000256" key="6">
    <source>
        <dbReference type="ARBA" id="ARBA00023152"/>
    </source>
</evidence>
<keyword evidence="5 9" id="KW-0312">Gluconeogenesis</keyword>
<evidence type="ECO:0000313" key="11">
    <source>
        <dbReference type="Proteomes" id="UP000283509"/>
    </source>
</evidence>
<dbReference type="Gene3D" id="3.40.50.10490">
    <property type="entry name" value="Glucose-6-phosphate isomerase like protein, domain 1"/>
    <property type="match status" value="2"/>
</dbReference>
<dbReference type="NCBIfam" id="NF001211">
    <property type="entry name" value="PRK00179.1"/>
    <property type="match status" value="1"/>
</dbReference>
<evidence type="ECO:0000256" key="8">
    <source>
        <dbReference type="ARBA" id="ARBA00029321"/>
    </source>
</evidence>
<evidence type="ECO:0000256" key="7">
    <source>
        <dbReference type="ARBA" id="ARBA00023235"/>
    </source>
</evidence>
<dbReference type="InterPro" id="IPR046348">
    <property type="entry name" value="SIS_dom_sf"/>
</dbReference>
<keyword evidence="6 9" id="KW-0324">Glycolysis</keyword>
<evidence type="ECO:0000256" key="2">
    <source>
        <dbReference type="ARBA" id="ARBA00006604"/>
    </source>
</evidence>
<dbReference type="PRINTS" id="PR00662">
    <property type="entry name" value="G6PISOMERASE"/>
</dbReference>
<dbReference type="EMBL" id="QCYY01003066">
    <property type="protein sequence ID" value="ROT65617.1"/>
    <property type="molecule type" value="Genomic_DNA"/>
</dbReference>
<comment type="similarity">
    <text evidence="2 9">Belongs to the GPI family.</text>
</comment>